<dbReference type="EMBL" id="LT629791">
    <property type="protein sequence ID" value="SDU75017.1"/>
    <property type="molecule type" value="Genomic_DNA"/>
</dbReference>
<feature type="transmembrane region" description="Helical" evidence="1">
    <location>
        <begin position="15"/>
        <end position="38"/>
    </location>
</feature>
<proteinExistence type="predicted"/>
<dbReference type="RefSeq" id="WP_046772506.1">
    <property type="nucleotide sequence ID" value="NZ_LBMC01000065.1"/>
</dbReference>
<evidence type="ECO:0008006" key="4">
    <source>
        <dbReference type="Google" id="ProtNLM"/>
    </source>
</evidence>
<dbReference type="Proteomes" id="UP000182977">
    <property type="component" value="Chromosome I"/>
</dbReference>
<feature type="transmembrane region" description="Helical" evidence="1">
    <location>
        <begin position="44"/>
        <end position="62"/>
    </location>
</feature>
<keyword evidence="3" id="KW-1185">Reference proteome</keyword>
<dbReference type="OrthoDB" id="4376447at2"/>
<feature type="transmembrane region" description="Helical" evidence="1">
    <location>
        <begin position="129"/>
        <end position="153"/>
    </location>
</feature>
<gene>
    <name evidence="2" type="ORF">SAMN04488563_4867</name>
</gene>
<evidence type="ECO:0000313" key="2">
    <source>
        <dbReference type="EMBL" id="SDU75017.1"/>
    </source>
</evidence>
<dbReference type="AlphaFoldDB" id="A0A1H2L1U1"/>
<sequence>MTPLPWPPEWRRPPLGGWLGVVVFALLAALLIPAAVVAAVAGQWVGAATIGVVLLVLAPIAAGSRPRRRGYAVEEVPVEVGGVRQTGVRVRVRPTSPLVSLALAVLGLAITVLGLAAFVIAIVRGDWSSLVGFVVLLVIGSVLLLGGVVGLLASRKRLGLDLTPSHVVIGLGGEPVVLTWEQIARIGSTSIRYGVGAVLRPVQNWLTVETREPVGVAARLSGRRSAALGRLAATASANVAAAIPAERLGADPALVHHALRYYLEHADARPELGTGAAIRRLAAGEVVA</sequence>
<protein>
    <recommendedName>
        <fullName evidence="4">PH domain-containing protein</fullName>
    </recommendedName>
</protein>
<keyword evidence="1" id="KW-1133">Transmembrane helix</keyword>
<feature type="transmembrane region" description="Helical" evidence="1">
    <location>
        <begin position="98"/>
        <end position="123"/>
    </location>
</feature>
<name>A0A1H2L1U1_9ACTN</name>
<keyword evidence="1" id="KW-0472">Membrane</keyword>
<reference evidence="3" key="1">
    <citation type="submission" date="2016-10" db="EMBL/GenBank/DDBJ databases">
        <authorList>
            <person name="Varghese N."/>
            <person name="Submissions S."/>
        </authorList>
    </citation>
    <scope>NUCLEOTIDE SEQUENCE [LARGE SCALE GENOMIC DNA]</scope>
    <source>
        <strain evidence="3">DSM 45079</strain>
    </source>
</reference>
<evidence type="ECO:0000313" key="3">
    <source>
        <dbReference type="Proteomes" id="UP000182977"/>
    </source>
</evidence>
<organism evidence="2 3">
    <name type="scientific">Jiangella alkaliphila</name>
    <dbReference type="NCBI Taxonomy" id="419479"/>
    <lineage>
        <taxon>Bacteria</taxon>
        <taxon>Bacillati</taxon>
        <taxon>Actinomycetota</taxon>
        <taxon>Actinomycetes</taxon>
        <taxon>Jiangellales</taxon>
        <taxon>Jiangellaceae</taxon>
        <taxon>Jiangella</taxon>
    </lineage>
</organism>
<accession>A0A1H2L1U1</accession>
<keyword evidence="1" id="KW-0812">Transmembrane</keyword>
<evidence type="ECO:0000256" key="1">
    <source>
        <dbReference type="SAM" id="Phobius"/>
    </source>
</evidence>